<reference evidence="2" key="1">
    <citation type="submission" date="2020-02" db="EMBL/GenBank/DDBJ databases">
        <authorList>
            <person name="Meier V. D."/>
        </authorList>
    </citation>
    <scope>NUCLEOTIDE SEQUENCE</scope>
    <source>
        <strain evidence="2">AVDCRST_MAG22</strain>
    </source>
</reference>
<proteinExistence type="predicted"/>
<organism evidence="2">
    <name type="scientific">uncultured Rubrobacteraceae bacterium</name>
    <dbReference type="NCBI Taxonomy" id="349277"/>
    <lineage>
        <taxon>Bacteria</taxon>
        <taxon>Bacillati</taxon>
        <taxon>Actinomycetota</taxon>
        <taxon>Rubrobacteria</taxon>
        <taxon>Rubrobacterales</taxon>
        <taxon>Rubrobacteraceae</taxon>
        <taxon>environmental samples</taxon>
    </lineage>
</organism>
<accession>A0A6J4NBK3</accession>
<dbReference type="EMBL" id="CADCUV010000007">
    <property type="protein sequence ID" value="CAA9383424.1"/>
    <property type="molecule type" value="Genomic_DNA"/>
</dbReference>
<feature type="compositionally biased region" description="Basic residues" evidence="1">
    <location>
        <begin position="132"/>
        <end position="152"/>
    </location>
</feature>
<feature type="non-terminal residue" evidence="2">
    <location>
        <position position="298"/>
    </location>
</feature>
<feature type="compositionally biased region" description="Basic and acidic residues" evidence="1">
    <location>
        <begin position="91"/>
        <end position="107"/>
    </location>
</feature>
<feature type="region of interest" description="Disordered" evidence="1">
    <location>
        <begin position="1"/>
        <end position="171"/>
    </location>
</feature>
<name>A0A6J4NBK3_9ACTN</name>
<protein>
    <submittedName>
        <fullName evidence="2">Permease of the drug/metabolite transporter (DMT) superfamily</fullName>
    </submittedName>
</protein>
<evidence type="ECO:0000256" key="1">
    <source>
        <dbReference type="SAM" id="MobiDB-lite"/>
    </source>
</evidence>
<dbReference type="AlphaFoldDB" id="A0A6J4NBK3"/>
<feature type="compositionally biased region" description="Basic residues" evidence="1">
    <location>
        <begin position="30"/>
        <end position="39"/>
    </location>
</feature>
<sequence>ERSRERAEGAGDGRDGGRAGLRGGLLGSQLRRHQVRRRCHTADDARRVAVLGGRRDHVRGAPHPGAEEPAGEGGPPSDGGARLLRGGHGPDGLHVRPQPHERGEHRPDLRHRPRVGPPAGLRARPREAHGQGHPRRRTLHRGRRRRRLRRTLGRGGHEPSRRRVRAGGRRVRRGLRRALDAAVGAVLAAGGRDLPRPLRGAVPAPALRPVRAGDGVGEGRGRAVARRRVRGGLRHGVRLYRVAEGHKPHRGQPGARLPVPHNHRRGYLGHRLLRRVARVEQDSGRRRDPARRLPGPQV</sequence>
<feature type="compositionally biased region" description="Basic residues" evidence="1">
    <location>
        <begin position="162"/>
        <end position="171"/>
    </location>
</feature>
<feature type="compositionally biased region" description="Basic and acidic residues" evidence="1">
    <location>
        <begin position="1"/>
        <end position="17"/>
    </location>
</feature>
<feature type="compositionally biased region" description="Basic and acidic residues" evidence="1">
    <location>
        <begin position="40"/>
        <end position="59"/>
    </location>
</feature>
<feature type="compositionally biased region" description="Basic and acidic residues" evidence="1">
    <location>
        <begin position="277"/>
        <end position="291"/>
    </location>
</feature>
<evidence type="ECO:0000313" key="2">
    <source>
        <dbReference type="EMBL" id="CAA9383424.1"/>
    </source>
</evidence>
<feature type="non-terminal residue" evidence="2">
    <location>
        <position position="1"/>
    </location>
</feature>
<feature type="region of interest" description="Disordered" evidence="1">
    <location>
        <begin position="276"/>
        <end position="298"/>
    </location>
</feature>
<gene>
    <name evidence="2" type="ORF">AVDCRST_MAG22-105</name>
</gene>